<feature type="transmembrane region" description="Helical" evidence="7">
    <location>
        <begin position="433"/>
        <end position="453"/>
    </location>
</feature>
<dbReference type="Pfam" id="PF02687">
    <property type="entry name" value="FtsX"/>
    <property type="match status" value="2"/>
</dbReference>
<dbReference type="OrthoDB" id="5137249at2"/>
<organism evidence="10 11">
    <name type="scientific">Euhalothece natronophila Z-M001</name>
    <dbReference type="NCBI Taxonomy" id="522448"/>
    <lineage>
        <taxon>Bacteria</taxon>
        <taxon>Bacillati</taxon>
        <taxon>Cyanobacteriota</taxon>
        <taxon>Cyanophyceae</taxon>
        <taxon>Oscillatoriophycideae</taxon>
        <taxon>Chroococcales</taxon>
        <taxon>Halothecacae</taxon>
        <taxon>Halothece cluster</taxon>
        <taxon>Euhalothece</taxon>
    </lineage>
</organism>
<keyword evidence="6 7" id="KW-0472">Membrane</keyword>
<keyword evidence="11" id="KW-1185">Reference proteome</keyword>
<evidence type="ECO:0000313" key="11">
    <source>
        <dbReference type="Proteomes" id="UP000318453"/>
    </source>
</evidence>
<dbReference type="InterPro" id="IPR051447">
    <property type="entry name" value="Lipoprotein-release_system"/>
</dbReference>
<name>A0A5B8NU27_9CHRO</name>
<reference evidence="10" key="1">
    <citation type="submission" date="2019-08" db="EMBL/GenBank/DDBJ databases">
        <title>Carotenoids and Carotenoid Binding Proteins in the Halophilic Cyanobacterium Euhalothece sp. ZM00.</title>
        <authorList>
            <person name="Cho S.M."/>
            <person name="Song J.Y."/>
            <person name="Park Y.-I."/>
        </authorList>
    </citation>
    <scope>NUCLEOTIDE SEQUENCE [LARGE SCALE GENOMIC DNA]</scope>
    <source>
        <strain evidence="10">Z-M001</strain>
    </source>
</reference>
<comment type="subcellular location">
    <subcellularLocation>
        <location evidence="1">Cell membrane</location>
        <topology evidence="1">Multi-pass membrane protein</topology>
    </subcellularLocation>
</comment>
<feature type="transmembrane region" description="Helical" evidence="7">
    <location>
        <begin position="20"/>
        <end position="40"/>
    </location>
</feature>
<evidence type="ECO:0000256" key="2">
    <source>
        <dbReference type="ARBA" id="ARBA00005236"/>
    </source>
</evidence>
<dbReference type="EMBL" id="CP042326">
    <property type="protein sequence ID" value="QDZ41550.1"/>
    <property type="molecule type" value="Genomic_DNA"/>
</dbReference>
<feature type="domain" description="ABC3 transporter permease C-terminal" evidence="8">
    <location>
        <begin position="269"/>
        <end position="389"/>
    </location>
</feature>
<evidence type="ECO:0000256" key="1">
    <source>
        <dbReference type="ARBA" id="ARBA00004651"/>
    </source>
</evidence>
<evidence type="ECO:0000259" key="9">
    <source>
        <dbReference type="Pfam" id="PF12704"/>
    </source>
</evidence>
<protein>
    <submittedName>
        <fullName evidence="10">FtsX-like permease family protein</fullName>
    </submittedName>
</protein>
<evidence type="ECO:0000256" key="5">
    <source>
        <dbReference type="ARBA" id="ARBA00022989"/>
    </source>
</evidence>
<keyword evidence="4 7" id="KW-0812">Transmembrane</keyword>
<evidence type="ECO:0000256" key="7">
    <source>
        <dbReference type="SAM" id="Phobius"/>
    </source>
</evidence>
<evidence type="ECO:0000313" key="10">
    <source>
        <dbReference type="EMBL" id="QDZ41550.1"/>
    </source>
</evidence>
<feature type="transmembrane region" description="Helical" evidence="7">
    <location>
        <begin position="752"/>
        <end position="772"/>
    </location>
</feature>
<dbReference type="PANTHER" id="PTHR30489:SF0">
    <property type="entry name" value="LIPOPROTEIN-RELEASING SYSTEM TRANSMEMBRANE PROTEIN LOLE"/>
    <property type="match status" value="1"/>
</dbReference>
<dbReference type="Proteomes" id="UP000318453">
    <property type="component" value="Chromosome"/>
</dbReference>
<dbReference type="GO" id="GO:0044874">
    <property type="term" value="P:lipoprotein localization to outer membrane"/>
    <property type="evidence" value="ECO:0007669"/>
    <property type="project" value="TreeGrafter"/>
</dbReference>
<comment type="similarity">
    <text evidence="2">Belongs to the ABC-4 integral membrane protein family. LolC/E subfamily.</text>
</comment>
<feature type="transmembrane region" description="Helical" evidence="7">
    <location>
        <begin position="317"/>
        <end position="337"/>
    </location>
</feature>
<gene>
    <name evidence="10" type="ORF">FRE64_14660</name>
</gene>
<keyword evidence="5 7" id="KW-1133">Transmembrane helix</keyword>
<feature type="transmembrane region" description="Helical" evidence="7">
    <location>
        <begin position="657"/>
        <end position="678"/>
    </location>
</feature>
<evidence type="ECO:0000256" key="6">
    <source>
        <dbReference type="ARBA" id="ARBA00023136"/>
    </source>
</evidence>
<proteinExistence type="inferred from homology"/>
<dbReference type="InterPro" id="IPR003838">
    <property type="entry name" value="ABC3_permease_C"/>
</dbReference>
<evidence type="ECO:0000259" key="8">
    <source>
        <dbReference type="Pfam" id="PF02687"/>
    </source>
</evidence>
<dbReference type="Pfam" id="PF12704">
    <property type="entry name" value="MacB_PCD"/>
    <property type="match status" value="1"/>
</dbReference>
<dbReference type="KEGG" id="enn:FRE64_14660"/>
<dbReference type="GO" id="GO:0098797">
    <property type="term" value="C:plasma membrane protein complex"/>
    <property type="evidence" value="ECO:0007669"/>
    <property type="project" value="TreeGrafter"/>
</dbReference>
<dbReference type="InterPro" id="IPR025857">
    <property type="entry name" value="MacB_PCD"/>
</dbReference>
<feature type="transmembrane region" description="Helical" evidence="7">
    <location>
        <begin position="711"/>
        <end position="732"/>
    </location>
</feature>
<feature type="domain" description="ABC3 transporter permease C-terminal" evidence="8">
    <location>
        <begin position="661"/>
        <end position="776"/>
    </location>
</feature>
<evidence type="ECO:0000256" key="4">
    <source>
        <dbReference type="ARBA" id="ARBA00022692"/>
    </source>
</evidence>
<accession>A0A5B8NU27</accession>
<feature type="transmembrane region" description="Helical" evidence="7">
    <location>
        <begin position="262"/>
        <end position="286"/>
    </location>
</feature>
<dbReference type="PROSITE" id="PS51257">
    <property type="entry name" value="PROKAR_LIPOPROTEIN"/>
    <property type="match status" value="1"/>
</dbReference>
<dbReference type="PANTHER" id="PTHR30489">
    <property type="entry name" value="LIPOPROTEIN-RELEASING SYSTEM TRANSMEMBRANE PROTEIN LOLE"/>
    <property type="match status" value="1"/>
</dbReference>
<keyword evidence="3" id="KW-1003">Cell membrane</keyword>
<dbReference type="AlphaFoldDB" id="A0A5B8NU27"/>
<feature type="transmembrane region" description="Helical" evidence="7">
    <location>
        <begin position="357"/>
        <end position="378"/>
    </location>
</feature>
<evidence type="ECO:0000256" key="3">
    <source>
        <dbReference type="ARBA" id="ARBA00022475"/>
    </source>
</evidence>
<feature type="domain" description="MacB-like periplasmic core" evidence="9">
    <location>
        <begin position="22"/>
        <end position="234"/>
    </location>
</feature>
<sequence length="789" mass="87301">MGTLDRKLYRDLINLRGQVIAVVLIVACGIASLVTMMSTYDSLLLSQTTYYQQYRFADIFVQLQRAPNPLLEQIREIPGVAQARSRIVEDITLDVPNLADPAKGRLVSIPEEQQPMLNDLHLQSGRYIEAGQRNEVIASAAFVEANDLALGDTVDGVINERWQSLRIVGTALSPEYVYEVSGTELLPDNRRFGVMWMAREGLATAFDLDGAFNNVTLSLTPEANPSEVINQLDELLEPYGGLGAYGRENQISHRILSDDIEALQVAALILPIIFLGIAVFLLNLVLARLVSSQRDQIAVLKGFGYHNWEVGLHFLKLVLVIVLLGAMVGIGIGRWFGENMTQFYTQFYQFPAVQYEARLELILGTVFVSAIAAFVGAFKSVRHVVSLPPAEAMRPEPPPTFQPTVIERWGLQKFFSPAGRIILRNLERRPLQAAMSVIGIALAVAILVVGQYLNDAIETIMEVQFRQVQREDITLTFNQPRSVPIQYELAQLPGVLQVETFRDVPVRLRFEHRSHLGSITGISPETELRQLIDSQRQRFSLPPEGLVLPTKLAEMLEVAVGDTLTLDILEGSRPTREVPVVALVDELLGLTMYMNLEALQTVVGDNPSLSGAYLAVDEHYLQSLYQELKETPAVAGVSQRENALKQFEETMGTTSGVMNGVLLVFASVIAVGVVYNAARIALSERSRELATLRIIGFTQGEISFILLGEQALITLVAVPVGWGLGYGLSWLLNQSPAQNTEFVRVPFVIQPSSFTFAFLVIAIAAIATGWLIRQQLQKLDLIAVLKTRE</sequence>